<sequence length="99" mass="11726">MLMFIEFLEGIRVKKCRYIRNLNIIFCITARNSDSEINNELQKQSQLYSDSDGMISRTIQHFSSFNTRTSHRACLKFFLEIYWIRVQLSVTGHNLLSMI</sequence>
<dbReference type="EMBL" id="JAWPEI010000011">
    <property type="protein sequence ID" value="KAK4711036.1"/>
    <property type="molecule type" value="Genomic_DNA"/>
</dbReference>
<name>A0AAV9KCS4_9SOLN</name>
<keyword evidence="2" id="KW-1185">Reference proteome</keyword>
<reference evidence="1 2" key="1">
    <citation type="submission" date="2023-10" db="EMBL/GenBank/DDBJ databases">
        <title>Genome-Wide Identification Analysis in wild type Solanum Pinnatisectum Reveals Some Genes Defensing Phytophthora Infestans.</title>
        <authorList>
            <person name="Sun C."/>
        </authorList>
    </citation>
    <scope>NUCLEOTIDE SEQUENCE [LARGE SCALE GENOMIC DNA]</scope>
    <source>
        <strain evidence="1">LQN</strain>
        <tissue evidence="1">Leaf</tissue>
    </source>
</reference>
<proteinExistence type="predicted"/>
<accession>A0AAV9KCS4</accession>
<protein>
    <submittedName>
        <fullName evidence="1">Uncharacterized protein</fullName>
    </submittedName>
</protein>
<gene>
    <name evidence="1" type="ORF">R3W88_005549</name>
</gene>
<dbReference type="AlphaFoldDB" id="A0AAV9KCS4"/>
<organism evidence="1 2">
    <name type="scientific">Solanum pinnatisectum</name>
    <name type="common">tansyleaf nightshade</name>
    <dbReference type="NCBI Taxonomy" id="50273"/>
    <lineage>
        <taxon>Eukaryota</taxon>
        <taxon>Viridiplantae</taxon>
        <taxon>Streptophyta</taxon>
        <taxon>Embryophyta</taxon>
        <taxon>Tracheophyta</taxon>
        <taxon>Spermatophyta</taxon>
        <taxon>Magnoliopsida</taxon>
        <taxon>eudicotyledons</taxon>
        <taxon>Gunneridae</taxon>
        <taxon>Pentapetalae</taxon>
        <taxon>asterids</taxon>
        <taxon>lamiids</taxon>
        <taxon>Solanales</taxon>
        <taxon>Solanaceae</taxon>
        <taxon>Solanoideae</taxon>
        <taxon>Solaneae</taxon>
        <taxon>Solanum</taxon>
    </lineage>
</organism>
<comment type="caution">
    <text evidence="1">The sequence shown here is derived from an EMBL/GenBank/DDBJ whole genome shotgun (WGS) entry which is preliminary data.</text>
</comment>
<evidence type="ECO:0000313" key="2">
    <source>
        <dbReference type="Proteomes" id="UP001311915"/>
    </source>
</evidence>
<evidence type="ECO:0000313" key="1">
    <source>
        <dbReference type="EMBL" id="KAK4711036.1"/>
    </source>
</evidence>
<dbReference type="Proteomes" id="UP001311915">
    <property type="component" value="Unassembled WGS sequence"/>
</dbReference>